<dbReference type="InterPro" id="IPR004155">
    <property type="entry name" value="PBS_lyase_HEAT"/>
</dbReference>
<sequence length="159" mass="17984">MIKNAGEQIVPALAKVLKYSQLCETDDASVSNNTESKKSYASHQPYITNKIGYTAALSLLRIGNAGDEKEANRSMERALYCKDRYVRAYAAEALTHFRTEEAVDILIRFYRSSRWCVKTTTAFTPESLICLGNRALPYGPNNKGKDKLHHFPNTKTKFR</sequence>
<dbReference type="InterPro" id="IPR016024">
    <property type="entry name" value="ARM-type_fold"/>
</dbReference>
<dbReference type="Pfam" id="PF03130">
    <property type="entry name" value="HEAT_PBS"/>
    <property type="match status" value="1"/>
</dbReference>
<keyword evidence="2" id="KW-1185">Reference proteome</keyword>
<dbReference type="Proteomes" id="UP001596047">
    <property type="component" value="Unassembled WGS sequence"/>
</dbReference>
<evidence type="ECO:0000313" key="1">
    <source>
        <dbReference type="EMBL" id="MFC5652280.1"/>
    </source>
</evidence>
<name>A0ABW0W320_9BACL</name>
<reference evidence="2" key="1">
    <citation type="journal article" date="2019" name="Int. J. Syst. Evol. Microbiol.">
        <title>The Global Catalogue of Microorganisms (GCM) 10K type strain sequencing project: providing services to taxonomists for standard genome sequencing and annotation.</title>
        <authorList>
            <consortium name="The Broad Institute Genomics Platform"/>
            <consortium name="The Broad Institute Genome Sequencing Center for Infectious Disease"/>
            <person name="Wu L."/>
            <person name="Ma J."/>
        </authorList>
    </citation>
    <scope>NUCLEOTIDE SEQUENCE [LARGE SCALE GENOMIC DNA]</scope>
    <source>
        <strain evidence="2">CGMCC 1.3240</strain>
    </source>
</reference>
<dbReference type="InterPro" id="IPR011989">
    <property type="entry name" value="ARM-like"/>
</dbReference>
<accession>A0ABW0W320</accession>
<organism evidence="1 2">
    <name type="scientific">Paenibacillus solisilvae</name>
    <dbReference type="NCBI Taxonomy" id="2486751"/>
    <lineage>
        <taxon>Bacteria</taxon>
        <taxon>Bacillati</taxon>
        <taxon>Bacillota</taxon>
        <taxon>Bacilli</taxon>
        <taxon>Bacillales</taxon>
        <taxon>Paenibacillaceae</taxon>
        <taxon>Paenibacillus</taxon>
    </lineage>
</organism>
<dbReference type="EMBL" id="JBHSOW010000094">
    <property type="protein sequence ID" value="MFC5652280.1"/>
    <property type="molecule type" value="Genomic_DNA"/>
</dbReference>
<dbReference type="Gene3D" id="1.25.10.10">
    <property type="entry name" value="Leucine-rich Repeat Variant"/>
    <property type="match status" value="1"/>
</dbReference>
<dbReference type="RefSeq" id="WP_379190916.1">
    <property type="nucleotide sequence ID" value="NZ_JBHSOW010000094.1"/>
</dbReference>
<dbReference type="SUPFAM" id="SSF48371">
    <property type="entry name" value="ARM repeat"/>
    <property type="match status" value="1"/>
</dbReference>
<gene>
    <name evidence="1" type="ORF">ACFPYJ_24835</name>
</gene>
<proteinExistence type="predicted"/>
<comment type="caution">
    <text evidence="1">The sequence shown here is derived from an EMBL/GenBank/DDBJ whole genome shotgun (WGS) entry which is preliminary data.</text>
</comment>
<protein>
    <submittedName>
        <fullName evidence="1">HEAT repeat domain-containing protein</fullName>
    </submittedName>
</protein>
<evidence type="ECO:0000313" key="2">
    <source>
        <dbReference type="Proteomes" id="UP001596047"/>
    </source>
</evidence>